<dbReference type="EMBL" id="JOTM01000013">
    <property type="protein sequence ID" value="KEK23689.1"/>
    <property type="molecule type" value="Genomic_DNA"/>
</dbReference>
<gene>
    <name evidence="3" type="ORF">BAGA_06945</name>
</gene>
<keyword evidence="1" id="KW-0479">Metal-binding</keyword>
<dbReference type="OrthoDB" id="9797895at2"/>
<evidence type="ECO:0000256" key="1">
    <source>
        <dbReference type="ARBA" id="ARBA00022723"/>
    </source>
</evidence>
<dbReference type="CDD" id="cd03416">
    <property type="entry name" value="CbiX_SirB_N"/>
    <property type="match status" value="1"/>
</dbReference>
<dbReference type="Pfam" id="PF01903">
    <property type="entry name" value="CbiX"/>
    <property type="match status" value="2"/>
</dbReference>
<accession>A0A073K8Q6</accession>
<dbReference type="Proteomes" id="UP000027778">
    <property type="component" value="Unassembled WGS sequence"/>
</dbReference>
<dbReference type="PANTHER" id="PTHR33542">
    <property type="entry name" value="SIROHYDROCHLORIN FERROCHELATASE, CHLOROPLASTIC"/>
    <property type="match status" value="1"/>
</dbReference>
<keyword evidence="4" id="KW-1185">Reference proteome</keyword>
<dbReference type="AlphaFoldDB" id="A0A073K8Q6"/>
<dbReference type="InterPro" id="IPR050963">
    <property type="entry name" value="Sirohydro_Cobaltochel/CbiX"/>
</dbReference>
<dbReference type="GO" id="GO:0016829">
    <property type="term" value="F:lyase activity"/>
    <property type="evidence" value="ECO:0007669"/>
    <property type="project" value="UniProtKB-KW"/>
</dbReference>
<organism evidence="3 4">
    <name type="scientific">Bacillus gaemokensis</name>
    <dbReference type="NCBI Taxonomy" id="574375"/>
    <lineage>
        <taxon>Bacteria</taxon>
        <taxon>Bacillati</taxon>
        <taxon>Bacillota</taxon>
        <taxon>Bacilli</taxon>
        <taxon>Bacillales</taxon>
        <taxon>Bacillaceae</taxon>
        <taxon>Bacillus</taxon>
        <taxon>Bacillus cereus group</taxon>
    </lineage>
</organism>
<dbReference type="STRING" id="574375.AZF08_16990"/>
<dbReference type="GO" id="GO:0046872">
    <property type="term" value="F:metal ion binding"/>
    <property type="evidence" value="ECO:0007669"/>
    <property type="project" value="UniProtKB-KW"/>
</dbReference>
<evidence type="ECO:0000313" key="4">
    <source>
        <dbReference type="Proteomes" id="UP000027778"/>
    </source>
</evidence>
<dbReference type="SUPFAM" id="SSF53800">
    <property type="entry name" value="Chelatase"/>
    <property type="match status" value="1"/>
</dbReference>
<sequence length="250" mass="28206">MKAVLYVCHGSRLRAAKEEAISFIASCMDRVSALIQEFCFLELTSPSIEEGFATCVKRGATEIIVIPVFLLAAGHVKEDIPYELEKLKKKYPNVGVDYGNPFGVSDTLVSAAYKGSSVQEYEKEVTILLVARGSSDPETLRDIKYIAALFEKKEKIRKVEVCYLAAVEPKFEEKLQEVVERKEENVVILPYLLFTGLLMKHIEKEVRGYRSTDITIAPYLGQNGAFQEVLIQRTEEILRGDEYVSTYSEN</sequence>
<dbReference type="CDD" id="cd03414">
    <property type="entry name" value="CbiX_SirB_C"/>
    <property type="match status" value="1"/>
</dbReference>
<proteinExistence type="predicted"/>
<evidence type="ECO:0000313" key="3">
    <source>
        <dbReference type="EMBL" id="KEK23689.1"/>
    </source>
</evidence>
<dbReference type="eggNOG" id="COG2138">
    <property type="taxonomic scope" value="Bacteria"/>
</dbReference>
<reference evidence="3 4" key="1">
    <citation type="submission" date="2014-06" db="EMBL/GenBank/DDBJ databases">
        <title>Draft genome sequence of Bacillus gaemokensis JCM 15801 (MCCC 1A00707).</title>
        <authorList>
            <person name="Lai Q."/>
            <person name="Liu Y."/>
            <person name="Shao Z."/>
        </authorList>
    </citation>
    <scope>NUCLEOTIDE SEQUENCE [LARGE SCALE GENOMIC DNA]</scope>
    <source>
        <strain evidence="3 4">JCM 15801</strain>
    </source>
</reference>
<dbReference type="InterPro" id="IPR002762">
    <property type="entry name" value="CbiX-like"/>
</dbReference>
<evidence type="ECO:0000256" key="2">
    <source>
        <dbReference type="ARBA" id="ARBA00023239"/>
    </source>
</evidence>
<protein>
    <submittedName>
        <fullName evidence="3">Cobalamin biosynthesis protein CbiX</fullName>
    </submittedName>
</protein>
<name>A0A073K8Q6_9BACI</name>
<dbReference type="RefSeq" id="WP_033675251.1">
    <property type="nucleotide sequence ID" value="NZ_JOTM01000013.1"/>
</dbReference>
<comment type="caution">
    <text evidence="3">The sequence shown here is derived from an EMBL/GenBank/DDBJ whole genome shotgun (WGS) entry which is preliminary data.</text>
</comment>
<dbReference type="Gene3D" id="3.40.50.1400">
    <property type="match status" value="2"/>
</dbReference>
<dbReference type="PANTHER" id="PTHR33542:SF3">
    <property type="entry name" value="SIROHYDROCHLORIN FERROCHELATASE, CHLOROPLASTIC"/>
    <property type="match status" value="1"/>
</dbReference>
<keyword evidence="2" id="KW-0456">Lyase</keyword>